<protein>
    <submittedName>
        <fullName evidence="2">Uncharacterized protein</fullName>
    </submittedName>
</protein>
<evidence type="ECO:0000313" key="3">
    <source>
        <dbReference type="Proteomes" id="UP000053766"/>
    </source>
</evidence>
<dbReference type="Proteomes" id="UP000053766">
    <property type="component" value="Unassembled WGS sequence"/>
</dbReference>
<organism evidence="2 3">
    <name type="scientific">Dictyocaulus viviparus</name>
    <name type="common">Bovine lungworm</name>
    <dbReference type="NCBI Taxonomy" id="29172"/>
    <lineage>
        <taxon>Eukaryota</taxon>
        <taxon>Metazoa</taxon>
        <taxon>Ecdysozoa</taxon>
        <taxon>Nematoda</taxon>
        <taxon>Chromadorea</taxon>
        <taxon>Rhabditida</taxon>
        <taxon>Rhabditina</taxon>
        <taxon>Rhabditomorpha</taxon>
        <taxon>Strongyloidea</taxon>
        <taxon>Metastrongylidae</taxon>
        <taxon>Dictyocaulus</taxon>
    </lineage>
</organism>
<reference evidence="2 3" key="1">
    <citation type="submission" date="2013-11" db="EMBL/GenBank/DDBJ databases">
        <title>Draft genome of the bovine lungworm Dictyocaulus viviparus.</title>
        <authorList>
            <person name="Mitreva M."/>
        </authorList>
    </citation>
    <scope>NUCLEOTIDE SEQUENCE [LARGE SCALE GENOMIC DNA]</scope>
    <source>
        <strain evidence="2 3">HannoverDv2000</strain>
    </source>
</reference>
<name>A0A0D8X8C0_DICVI</name>
<proteinExistence type="predicted"/>
<reference evidence="3" key="2">
    <citation type="journal article" date="2016" name="Sci. Rep.">
        <title>Dictyocaulus viviparus genome, variome and transcriptome elucidate lungworm biology and support future intervention.</title>
        <authorList>
            <person name="McNulty S.N."/>
            <person name="Strube C."/>
            <person name="Rosa B.A."/>
            <person name="Martin J.C."/>
            <person name="Tyagi R."/>
            <person name="Choi Y.J."/>
            <person name="Wang Q."/>
            <person name="Hallsworth Pepin K."/>
            <person name="Zhang X."/>
            <person name="Ozersky P."/>
            <person name="Wilson R.K."/>
            <person name="Sternberg P.W."/>
            <person name="Gasser R.B."/>
            <person name="Mitreva M."/>
        </authorList>
    </citation>
    <scope>NUCLEOTIDE SEQUENCE [LARGE SCALE GENOMIC DNA]</scope>
    <source>
        <strain evidence="3">HannoverDv2000</strain>
    </source>
</reference>
<sequence length="60" mass="6458">MPQPQPPSGGGNSTGRRRRRETKLTNAEQNVISHILQTATNGFATSMIYINATEAAVAFV</sequence>
<gene>
    <name evidence="2" type="ORF">DICVIV_14210</name>
</gene>
<dbReference type="AlphaFoldDB" id="A0A0D8X8C0"/>
<dbReference type="EMBL" id="KN719457">
    <property type="protein sequence ID" value="KJH39889.1"/>
    <property type="molecule type" value="Genomic_DNA"/>
</dbReference>
<evidence type="ECO:0000256" key="1">
    <source>
        <dbReference type="SAM" id="MobiDB-lite"/>
    </source>
</evidence>
<accession>A0A0D8X8C0</accession>
<keyword evidence="3" id="KW-1185">Reference proteome</keyword>
<feature type="region of interest" description="Disordered" evidence="1">
    <location>
        <begin position="1"/>
        <end position="26"/>
    </location>
</feature>
<evidence type="ECO:0000313" key="2">
    <source>
        <dbReference type="EMBL" id="KJH39889.1"/>
    </source>
</evidence>